<dbReference type="GO" id="GO:0008137">
    <property type="term" value="F:NADH dehydrogenase (ubiquinone) activity"/>
    <property type="evidence" value="ECO:0007669"/>
    <property type="project" value="UniProtKB-UniRule"/>
</dbReference>
<name>A0A0A6ZKX2_9HYME</name>
<dbReference type="AlphaFoldDB" id="A0A0A6ZKX2"/>
<comment type="similarity">
    <text evidence="2 9">Belongs to the complex I subunit 3 family.</text>
</comment>
<comment type="subcellular location">
    <subcellularLocation>
        <location evidence="1">Membrane</location>
    </subcellularLocation>
    <subcellularLocation>
        <location evidence="9">Mitochondrion membrane</location>
        <topology evidence="9">Multi-pass membrane protein</topology>
    </subcellularLocation>
</comment>
<dbReference type="GO" id="GO:0030964">
    <property type="term" value="C:NADH dehydrogenase complex"/>
    <property type="evidence" value="ECO:0007669"/>
    <property type="project" value="TreeGrafter"/>
</dbReference>
<keyword evidence="7 9" id="KW-0472">Membrane</keyword>
<dbReference type="EMBL" id="KF385872">
    <property type="protein sequence ID" value="AHA52518.1"/>
    <property type="molecule type" value="Genomic_DNA"/>
</dbReference>
<evidence type="ECO:0000256" key="6">
    <source>
        <dbReference type="ARBA" id="ARBA00022989"/>
    </source>
</evidence>
<evidence type="ECO:0000313" key="10">
    <source>
        <dbReference type="EMBL" id="AHA52518.1"/>
    </source>
</evidence>
<evidence type="ECO:0000256" key="7">
    <source>
        <dbReference type="ARBA" id="ARBA00023136"/>
    </source>
</evidence>
<keyword evidence="9" id="KW-0679">Respiratory chain</keyword>
<keyword evidence="5 9" id="KW-0812">Transmembrane</keyword>
<evidence type="ECO:0000256" key="3">
    <source>
        <dbReference type="ARBA" id="ARBA00021007"/>
    </source>
</evidence>
<dbReference type="EC" id="7.1.1.2" evidence="9"/>
<gene>
    <name evidence="10" type="primary">ND3</name>
</gene>
<dbReference type="Gene3D" id="1.20.58.1610">
    <property type="entry name" value="NADH:ubiquinone/plastoquinone oxidoreductase, chain 3"/>
    <property type="match status" value="1"/>
</dbReference>
<feature type="transmembrane region" description="Helical" evidence="9">
    <location>
        <begin position="58"/>
        <end position="79"/>
    </location>
</feature>
<dbReference type="InterPro" id="IPR038430">
    <property type="entry name" value="NDAH_ubi_oxred_su3_sf"/>
</dbReference>
<comment type="catalytic activity">
    <reaction evidence="8 9">
        <text>a ubiquinone + NADH + 5 H(+)(in) = a ubiquinol + NAD(+) + 4 H(+)(out)</text>
        <dbReference type="Rhea" id="RHEA:29091"/>
        <dbReference type="Rhea" id="RHEA-COMP:9565"/>
        <dbReference type="Rhea" id="RHEA-COMP:9566"/>
        <dbReference type="ChEBI" id="CHEBI:15378"/>
        <dbReference type="ChEBI" id="CHEBI:16389"/>
        <dbReference type="ChEBI" id="CHEBI:17976"/>
        <dbReference type="ChEBI" id="CHEBI:57540"/>
        <dbReference type="ChEBI" id="CHEBI:57945"/>
        <dbReference type="EC" id="7.1.1.2"/>
    </reaction>
</comment>
<organism evidence="10">
    <name type="scientific">Eumacrocentrus sp. QL-2013</name>
    <dbReference type="NCBI Taxonomy" id="1421594"/>
    <lineage>
        <taxon>Eukaryota</taxon>
        <taxon>Metazoa</taxon>
        <taxon>Ecdysozoa</taxon>
        <taxon>Arthropoda</taxon>
        <taxon>Hexapoda</taxon>
        <taxon>Insecta</taxon>
        <taxon>Pterygota</taxon>
        <taxon>Neoptera</taxon>
        <taxon>Endopterygota</taxon>
        <taxon>Hymenoptera</taxon>
        <taxon>Apocrita</taxon>
        <taxon>Ichneumonoidea</taxon>
        <taxon>Braconidae</taxon>
        <taxon>Helconinae</taxon>
        <taxon>Eumacrocentrus</taxon>
    </lineage>
</organism>
<dbReference type="PANTHER" id="PTHR11058:SF9">
    <property type="entry name" value="NADH-UBIQUINONE OXIDOREDUCTASE CHAIN 3"/>
    <property type="match status" value="1"/>
</dbReference>
<evidence type="ECO:0000256" key="5">
    <source>
        <dbReference type="ARBA" id="ARBA00022692"/>
    </source>
</evidence>
<evidence type="ECO:0000256" key="9">
    <source>
        <dbReference type="RuleBase" id="RU003640"/>
    </source>
</evidence>
<feature type="transmembrane region" description="Helical" evidence="9">
    <location>
        <begin position="85"/>
        <end position="105"/>
    </location>
</feature>
<dbReference type="GO" id="GO:0031966">
    <property type="term" value="C:mitochondrial membrane"/>
    <property type="evidence" value="ECO:0007669"/>
    <property type="project" value="UniProtKB-SubCell"/>
</dbReference>
<dbReference type="InterPro" id="IPR000440">
    <property type="entry name" value="NADH_UbQ/plastoQ_OxRdtase_su3"/>
</dbReference>
<proteinExistence type="inferred from homology"/>
<keyword evidence="9" id="KW-0830">Ubiquinone</keyword>
<dbReference type="PANTHER" id="PTHR11058">
    <property type="entry name" value="NADH-UBIQUINONE OXIDOREDUCTASE CHAIN 3"/>
    <property type="match status" value="1"/>
</dbReference>
<keyword evidence="9" id="KW-0249">Electron transport</keyword>
<keyword evidence="4 9" id="KW-0813">Transport</keyword>
<keyword evidence="9 10" id="KW-0496">Mitochondrion</keyword>
<evidence type="ECO:0000256" key="8">
    <source>
        <dbReference type="ARBA" id="ARBA00049551"/>
    </source>
</evidence>
<comment type="function">
    <text evidence="9">Core subunit of the mitochondrial membrane respiratory chain NADH dehydrogenase (Complex I) which catalyzes electron transfer from NADH through the respiratory chain, using ubiquinone as an electron acceptor. Essential for the catalytic activity of complex I.</text>
</comment>
<evidence type="ECO:0000256" key="2">
    <source>
        <dbReference type="ARBA" id="ARBA00008472"/>
    </source>
</evidence>
<evidence type="ECO:0000256" key="4">
    <source>
        <dbReference type="ARBA" id="ARBA00022448"/>
    </source>
</evidence>
<geneLocation type="mitochondrion" evidence="10"/>
<evidence type="ECO:0000256" key="1">
    <source>
        <dbReference type="ARBA" id="ARBA00004370"/>
    </source>
</evidence>
<sequence>MMNNLMLMILFNIFISFFFLLLNYMISKKKMLMREKNSSFECGFDSFISSRLPFSIHFYLISILFLIFDVEIILLFPLINSLNLLNYYNWLFSSLMVLIILYLGLEYEKNEGSLKWFI</sequence>
<keyword evidence="9" id="KW-1278">Translocase</keyword>
<reference evidence="10" key="1">
    <citation type="submission" date="2013-07" db="EMBL/GenBank/DDBJ databases">
        <title>The comparative mitochondrial genomes from Braconidae subfamilies and the phylogeny of the Hymenoptera.</title>
        <authorList>
            <person name="Li Q."/>
            <person name="Wei S.J."/>
            <person name="Chen X.X."/>
        </authorList>
    </citation>
    <scope>NUCLEOTIDE SEQUENCE</scope>
</reference>
<dbReference type="Pfam" id="PF00507">
    <property type="entry name" value="Oxidored_q4"/>
    <property type="match status" value="1"/>
</dbReference>
<feature type="transmembrane region" description="Helical" evidence="9">
    <location>
        <begin position="6"/>
        <end position="26"/>
    </location>
</feature>
<accession>A0A0A6ZKX2</accession>
<protein>
    <recommendedName>
        <fullName evidence="3 9">NADH-ubiquinone oxidoreductase chain 3</fullName>
        <ecNumber evidence="9">7.1.1.2</ecNumber>
    </recommendedName>
</protein>
<keyword evidence="6 9" id="KW-1133">Transmembrane helix</keyword>
<keyword evidence="9" id="KW-0520">NAD</keyword>